<dbReference type="InterPro" id="IPR007078">
    <property type="entry name" value="Haem_export_protD_CcmD"/>
</dbReference>
<dbReference type="PANTHER" id="PTHR37531">
    <property type="entry name" value="HEME EXPORTER PROTEIN D"/>
    <property type="match status" value="1"/>
</dbReference>
<keyword evidence="9 12" id="KW-0201">Cytochrome c-type biogenesis</keyword>
<sequence length="60" mass="6945">MSFASLSEFFRMGTHGVYVWTAYGLTLAALIAIHVYVCRRQRRLRQTLATLKRHDDACQN</sequence>
<reference evidence="14" key="1">
    <citation type="submission" date="2016-04" db="EMBL/GenBank/DDBJ databases">
        <authorList>
            <person name="Tagini F."/>
        </authorList>
    </citation>
    <scope>NUCLEOTIDE SEQUENCE [LARGE SCALE GENOMIC DNA]</scope>
    <source>
        <strain evidence="14">CHUV0807</strain>
    </source>
</reference>
<dbReference type="GO" id="GO:0015886">
    <property type="term" value="P:heme transport"/>
    <property type="evidence" value="ECO:0007669"/>
    <property type="project" value="InterPro"/>
</dbReference>
<evidence type="ECO:0000256" key="8">
    <source>
        <dbReference type="ARBA" id="ARBA00022692"/>
    </source>
</evidence>
<comment type="subcellular location">
    <subcellularLocation>
        <location evidence="2 12">Cell inner membrane</location>
        <topology evidence="2 12">Single-pass membrane protein</topology>
    </subcellularLocation>
</comment>
<gene>
    <name evidence="13" type="ORF">CHUV0807_1785</name>
</gene>
<keyword evidence="8 12" id="KW-0812">Transmembrane</keyword>
<keyword evidence="11 12" id="KW-0472">Membrane</keyword>
<organism evidence="13 14">
    <name type="scientific">Cardiobacterium hominis</name>
    <dbReference type="NCBI Taxonomy" id="2718"/>
    <lineage>
        <taxon>Bacteria</taxon>
        <taxon>Pseudomonadati</taxon>
        <taxon>Pseudomonadota</taxon>
        <taxon>Gammaproteobacteria</taxon>
        <taxon>Cardiobacteriales</taxon>
        <taxon>Cardiobacteriaceae</taxon>
        <taxon>Cardiobacterium</taxon>
    </lineage>
</organism>
<dbReference type="GO" id="GO:0005886">
    <property type="term" value="C:plasma membrane"/>
    <property type="evidence" value="ECO:0007669"/>
    <property type="project" value="UniProtKB-SubCell"/>
</dbReference>
<feature type="transmembrane region" description="Helical" evidence="12">
    <location>
        <begin position="20"/>
        <end position="38"/>
    </location>
</feature>
<evidence type="ECO:0000256" key="4">
    <source>
        <dbReference type="ARBA" id="ARBA00016461"/>
    </source>
</evidence>
<evidence type="ECO:0000313" key="14">
    <source>
        <dbReference type="Proteomes" id="UP000190837"/>
    </source>
</evidence>
<keyword evidence="7 12" id="KW-0997">Cell inner membrane</keyword>
<keyword evidence="5 12" id="KW-0813">Transport</keyword>
<dbReference type="NCBIfam" id="TIGR03141">
    <property type="entry name" value="cytochro_ccmD"/>
    <property type="match status" value="1"/>
</dbReference>
<evidence type="ECO:0000256" key="12">
    <source>
        <dbReference type="RuleBase" id="RU363101"/>
    </source>
</evidence>
<evidence type="ECO:0000256" key="9">
    <source>
        <dbReference type="ARBA" id="ARBA00022748"/>
    </source>
</evidence>
<dbReference type="Proteomes" id="UP000190837">
    <property type="component" value="Unassembled WGS sequence"/>
</dbReference>
<keyword evidence="6 12" id="KW-1003">Cell membrane</keyword>
<dbReference type="InterPro" id="IPR052075">
    <property type="entry name" value="Heme_exporter_D"/>
</dbReference>
<evidence type="ECO:0000313" key="13">
    <source>
        <dbReference type="EMBL" id="SAZ05884.1"/>
    </source>
</evidence>
<evidence type="ECO:0000256" key="7">
    <source>
        <dbReference type="ARBA" id="ARBA00022519"/>
    </source>
</evidence>
<dbReference type="GO" id="GO:0017004">
    <property type="term" value="P:cytochrome complex assembly"/>
    <property type="evidence" value="ECO:0007669"/>
    <property type="project" value="UniProtKB-KW"/>
</dbReference>
<evidence type="ECO:0000256" key="5">
    <source>
        <dbReference type="ARBA" id="ARBA00022448"/>
    </source>
</evidence>
<name>A0A1C3HPG8_9GAMM</name>
<protein>
    <recommendedName>
        <fullName evidence="4 12">Heme exporter protein D</fullName>
    </recommendedName>
</protein>
<dbReference type="GO" id="GO:1903607">
    <property type="term" value="P:cytochrome c biosynthetic process"/>
    <property type="evidence" value="ECO:0007669"/>
    <property type="project" value="TreeGrafter"/>
</dbReference>
<evidence type="ECO:0000256" key="2">
    <source>
        <dbReference type="ARBA" id="ARBA00004377"/>
    </source>
</evidence>
<accession>A0A1C3HPG8</accession>
<evidence type="ECO:0000256" key="10">
    <source>
        <dbReference type="ARBA" id="ARBA00022989"/>
    </source>
</evidence>
<evidence type="ECO:0000256" key="6">
    <source>
        <dbReference type="ARBA" id="ARBA00022475"/>
    </source>
</evidence>
<dbReference type="RefSeq" id="WP_079541323.1">
    <property type="nucleotide sequence ID" value="NZ_CAUPBE010000057.1"/>
</dbReference>
<evidence type="ECO:0000256" key="3">
    <source>
        <dbReference type="ARBA" id="ARBA00008741"/>
    </source>
</evidence>
<comment type="function">
    <text evidence="1 12">Required for the export of heme to the periplasm for the biogenesis of c-type cytochromes.</text>
</comment>
<dbReference type="AlphaFoldDB" id="A0A1C3HPG8"/>
<dbReference type="PANTHER" id="PTHR37531:SF1">
    <property type="entry name" value="HEME EXPORTER PROTEIN D"/>
    <property type="match status" value="1"/>
</dbReference>
<evidence type="ECO:0000256" key="11">
    <source>
        <dbReference type="ARBA" id="ARBA00023136"/>
    </source>
</evidence>
<dbReference type="Pfam" id="PF04995">
    <property type="entry name" value="CcmD"/>
    <property type="match status" value="1"/>
</dbReference>
<dbReference type="EMBL" id="FKLO01000060">
    <property type="protein sequence ID" value="SAZ05884.1"/>
    <property type="molecule type" value="Genomic_DNA"/>
</dbReference>
<proteinExistence type="inferred from homology"/>
<comment type="similarity">
    <text evidence="3 12">Belongs to the CcmD/CycX/HelD family.</text>
</comment>
<evidence type="ECO:0000256" key="1">
    <source>
        <dbReference type="ARBA" id="ARBA00002442"/>
    </source>
</evidence>
<keyword evidence="10 12" id="KW-1133">Transmembrane helix</keyword>